<dbReference type="GO" id="GO:0005524">
    <property type="term" value="F:ATP binding"/>
    <property type="evidence" value="ECO:0007669"/>
    <property type="project" value="UniProtKB-KW"/>
</dbReference>
<sequence>MRKEDNKNSVTLTTMHQSKGLEWDTVFIVKVNDSKIPLLHEARGTVCDRAASVEEERRLFYVGMTRAKRKLYILYTTWDSNQ</sequence>
<dbReference type="Pfam" id="PF13361">
    <property type="entry name" value="UvrD_C"/>
    <property type="match status" value="1"/>
</dbReference>
<gene>
    <name evidence="7" type="ORF">KP509_33G025700</name>
</gene>
<reference evidence="7" key="1">
    <citation type="submission" date="2021-08" db="EMBL/GenBank/DDBJ databases">
        <title>WGS assembly of Ceratopteris richardii.</title>
        <authorList>
            <person name="Marchant D.B."/>
            <person name="Chen G."/>
            <person name="Jenkins J."/>
            <person name="Shu S."/>
            <person name="Leebens-Mack J."/>
            <person name="Grimwood J."/>
            <person name="Schmutz J."/>
            <person name="Soltis P."/>
            <person name="Soltis D."/>
            <person name="Chen Z.-H."/>
        </authorList>
    </citation>
    <scope>NUCLEOTIDE SEQUENCE</scope>
    <source>
        <strain evidence="7">Whitten #5841</strain>
        <tissue evidence="7">Leaf</tissue>
    </source>
</reference>
<dbReference type="Proteomes" id="UP000825935">
    <property type="component" value="Chromosome 33"/>
</dbReference>
<name>A0A8T2QN56_CERRI</name>
<evidence type="ECO:0000256" key="1">
    <source>
        <dbReference type="ARBA" id="ARBA00022528"/>
    </source>
</evidence>
<dbReference type="GO" id="GO:0005634">
    <property type="term" value="C:nucleus"/>
    <property type="evidence" value="ECO:0007669"/>
    <property type="project" value="TreeGrafter"/>
</dbReference>
<dbReference type="InterPro" id="IPR027417">
    <property type="entry name" value="P-loop_NTPase"/>
</dbReference>
<dbReference type="PANTHER" id="PTHR11070">
    <property type="entry name" value="UVRD / RECB / PCRA DNA HELICASE FAMILY MEMBER"/>
    <property type="match status" value="1"/>
</dbReference>
<evidence type="ECO:0000256" key="5">
    <source>
        <dbReference type="ARBA" id="ARBA00022840"/>
    </source>
</evidence>
<evidence type="ECO:0000259" key="6">
    <source>
        <dbReference type="Pfam" id="PF13361"/>
    </source>
</evidence>
<dbReference type="InterPro" id="IPR000212">
    <property type="entry name" value="DNA_helicase_UvrD/REP"/>
</dbReference>
<dbReference type="AlphaFoldDB" id="A0A8T2QN56"/>
<protein>
    <recommendedName>
        <fullName evidence="6">UvrD-like helicase C-terminal domain-containing protein</fullName>
    </recommendedName>
</protein>
<proteinExistence type="predicted"/>
<dbReference type="InterPro" id="IPR014017">
    <property type="entry name" value="DNA_helicase_UvrD-like_C"/>
</dbReference>
<keyword evidence="8" id="KW-1185">Reference proteome</keyword>
<keyword evidence="3" id="KW-0378">Hydrolase</keyword>
<dbReference type="SUPFAM" id="SSF52540">
    <property type="entry name" value="P-loop containing nucleoside triphosphate hydrolases"/>
    <property type="match status" value="1"/>
</dbReference>
<evidence type="ECO:0000256" key="3">
    <source>
        <dbReference type="ARBA" id="ARBA00022801"/>
    </source>
</evidence>
<dbReference type="GO" id="GO:0016787">
    <property type="term" value="F:hydrolase activity"/>
    <property type="evidence" value="ECO:0007669"/>
    <property type="project" value="UniProtKB-KW"/>
</dbReference>
<keyword evidence="1" id="KW-0150">Chloroplast</keyword>
<evidence type="ECO:0000313" key="7">
    <source>
        <dbReference type="EMBL" id="KAH7285369.1"/>
    </source>
</evidence>
<feature type="domain" description="UvrD-like helicase C-terminal" evidence="6">
    <location>
        <begin position="3"/>
        <end position="76"/>
    </location>
</feature>
<dbReference type="PANTHER" id="PTHR11070:SF61">
    <property type="entry name" value="DNA 3'-5' HELICASE"/>
    <property type="match status" value="1"/>
</dbReference>
<organism evidence="7 8">
    <name type="scientific">Ceratopteris richardii</name>
    <name type="common">Triangle waterfern</name>
    <dbReference type="NCBI Taxonomy" id="49495"/>
    <lineage>
        <taxon>Eukaryota</taxon>
        <taxon>Viridiplantae</taxon>
        <taxon>Streptophyta</taxon>
        <taxon>Embryophyta</taxon>
        <taxon>Tracheophyta</taxon>
        <taxon>Polypodiopsida</taxon>
        <taxon>Polypodiidae</taxon>
        <taxon>Polypodiales</taxon>
        <taxon>Pteridineae</taxon>
        <taxon>Pteridaceae</taxon>
        <taxon>Parkerioideae</taxon>
        <taxon>Ceratopteris</taxon>
    </lineage>
</organism>
<accession>A0A8T2QN56</accession>
<evidence type="ECO:0000256" key="2">
    <source>
        <dbReference type="ARBA" id="ARBA00022741"/>
    </source>
</evidence>
<evidence type="ECO:0000313" key="8">
    <source>
        <dbReference type="Proteomes" id="UP000825935"/>
    </source>
</evidence>
<evidence type="ECO:0000256" key="4">
    <source>
        <dbReference type="ARBA" id="ARBA00022806"/>
    </source>
</evidence>
<keyword evidence="5" id="KW-0067">ATP-binding</keyword>
<comment type="caution">
    <text evidence="7">The sequence shown here is derived from an EMBL/GenBank/DDBJ whole genome shotgun (WGS) entry which is preliminary data.</text>
</comment>
<keyword evidence="4" id="KW-0347">Helicase</keyword>
<keyword evidence="1" id="KW-0934">Plastid</keyword>
<dbReference type="OrthoDB" id="1470711at2759"/>
<dbReference type="CDD" id="cd18807">
    <property type="entry name" value="SF1_C_UvrD"/>
    <property type="match status" value="1"/>
</dbReference>
<dbReference type="GO" id="GO:0000725">
    <property type="term" value="P:recombinational repair"/>
    <property type="evidence" value="ECO:0007669"/>
    <property type="project" value="TreeGrafter"/>
</dbReference>
<keyword evidence="2" id="KW-0547">Nucleotide-binding</keyword>
<dbReference type="GO" id="GO:0043138">
    <property type="term" value="F:3'-5' DNA helicase activity"/>
    <property type="evidence" value="ECO:0007669"/>
    <property type="project" value="TreeGrafter"/>
</dbReference>
<dbReference type="Gene3D" id="3.40.50.300">
    <property type="entry name" value="P-loop containing nucleotide triphosphate hydrolases"/>
    <property type="match status" value="1"/>
</dbReference>
<dbReference type="GO" id="GO:0003677">
    <property type="term" value="F:DNA binding"/>
    <property type="evidence" value="ECO:0007669"/>
    <property type="project" value="InterPro"/>
</dbReference>
<dbReference type="EMBL" id="CM035438">
    <property type="protein sequence ID" value="KAH7285369.1"/>
    <property type="molecule type" value="Genomic_DNA"/>
</dbReference>